<dbReference type="EMBL" id="AZBU02000002">
    <property type="protein sequence ID" value="TKR92264.1"/>
    <property type="molecule type" value="Genomic_DNA"/>
</dbReference>
<evidence type="ECO:0000256" key="1">
    <source>
        <dbReference type="SAM" id="Phobius"/>
    </source>
</evidence>
<dbReference type="AlphaFoldDB" id="A0A4U5P8R4"/>
<proteinExistence type="predicted"/>
<evidence type="ECO:0000313" key="2">
    <source>
        <dbReference type="EMBL" id="TKR92264.1"/>
    </source>
</evidence>
<reference evidence="2" key="3">
    <citation type="journal article" date="2019" name="G3 (Bethesda)">
        <title>Hybrid Assembly of the Genome of the Entomopathogenic Nematode Steinernema carpocapsae Identifies the X-Chromosome.</title>
        <authorList>
            <person name="Serra L."/>
            <person name="Macchietto M."/>
            <person name="Macias-Munoz A."/>
            <person name="McGill C.J."/>
            <person name="Rodriguez I.M."/>
            <person name="Rodriguez B."/>
            <person name="Murad R."/>
            <person name="Mortazavi A."/>
        </authorList>
    </citation>
    <scope>NUCLEOTIDE SEQUENCE</scope>
    <source>
        <strain evidence="2">ALL</strain>
    </source>
</reference>
<protein>
    <submittedName>
        <fullName evidence="2">Uncharacterized protein</fullName>
    </submittedName>
</protein>
<keyword evidence="1" id="KW-0812">Transmembrane</keyword>
<keyword evidence="1" id="KW-0472">Membrane</keyword>
<reference evidence="2" key="2">
    <citation type="journal article" date="2015" name="Genome Biol.">
        <title>Comparative genomics of Steinernema reveals deeply conserved gene regulatory networks.</title>
        <authorList>
            <person name="Dillman A.R."/>
            <person name="Macchietto M."/>
            <person name="Porter C.F."/>
            <person name="Rogers A."/>
            <person name="Williams B."/>
            <person name="Antoshechkin I."/>
            <person name="Lee M.M."/>
            <person name="Goodwin Z."/>
            <person name="Lu X."/>
            <person name="Lewis E.E."/>
            <person name="Goodrich-Blair H."/>
            <person name="Stock S.P."/>
            <person name="Adams B.J."/>
            <person name="Sternberg P.W."/>
            <person name="Mortazavi A."/>
        </authorList>
    </citation>
    <scope>NUCLEOTIDE SEQUENCE [LARGE SCALE GENOMIC DNA]</scope>
    <source>
        <strain evidence="2">ALL</strain>
    </source>
</reference>
<accession>A0A4U5P8R4</accession>
<keyword evidence="1" id="KW-1133">Transmembrane helix</keyword>
<sequence>MTVERNLILAGLTVTTSFVNVILGTTFVVRYIRYRRQHNFVKEEWNLGIEEKVHVHGERKVAEIYENPLDADERLDEGGGDVESLEKSQRRLVAPDFFERFFSEKEDGNNAVEKRDEDHNREEERGCEHGFRMWRTAGMENRWVDDNQCKNRPFPSFRENIC</sequence>
<reference evidence="2" key="1">
    <citation type="submission" date="2013-11" db="EMBL/GenBank/DDBJ databases">
        <authorList>
            <person name="Sternberg P."/>
            <person name="Dillman A."/>
            <person name="Macchietto M."/>
        </authorList>
    </citation>
    <scope>NUCLEOTIDE SEQUENCE</scope>
    <source>
        <strain evidence="2">ALL</strain>
    </source>
</reference>
<gene>
    <name evidence="2" type="ORF">L596_006954</name>
</gene>
<organism evidence="2">
    <name type="scientific">Steinernema carpocapsae</name>
    <name type="common">Entomopathogenic nematode</name>
    <dbReference type="NCBI Taxonomy" id="34508"/>
    <lineage>
        <taxon>Eukaryota</taxon>
        <taxon>Metazoa</taxon>
        <taxon>Ecdysozoa</taxon>
        <taxon>Nematoda</taxon>
        <taxon>Chromadorea</taxon>
        <taxon>Rhabditida</taxon>
        <taxon>Tylenchina</taxon>
        <taxon>Panagrolaimomorpha</taxon>
        <taxon>Strongyloidoidea</taxon>
        <taxon>Steinernematidae</taxon>
        <taxon>Steinernema</taxon>
    </lineage>
</organism>
<comment type="caution">
    <text evidence="2">The sequence shown here is derived from an EMBL/GenBank/DDBJ whole genome shotgun (WGS) entry which is preliminary data.</text>
</comment>
<feature type="transmembrane region" description="Helical" evidence="1">
    <location>
        <begin position="6"/>
        <end position="32"/>
    </location>
</feature>
<name>A0A4U5P8R4_STECR</name>